<dbReference type="OrthoDB" id="6647798at2"/>
<dbReference type="AlphaFoldDB" id="A0A1B8PLK5"/>
<evidence type="ECO:0000313" key="2">
    <source>
        <dbReference type="EMBL" id="OBX52024.1"/>
    </source>
</evidence>
<accession>A0A1B8PLK5</accession>
<evidence type="ECO:0008006" key="4">
    <source>
        <dbReference type="Google" id="ProtNLM"/>
    </source>
</evidence>
<feature type="chain" id="PRO_5008611730" description="Lipoprotein" evidence="1">
    <location>
        <begin position="23"/>
        <end position="133"/>
    </location>
</feature>
<evidence type="ECO:0000256" key="1">
    <source>
        <dbReference type="SAM" id="SignalP"/>
    </source>
</evidence>
<comment type="caution">
    <text evidence="2">The sequence shown here is derived from an EMBL/GenBank/DDBJ whole genome shotgun (WGS) entry which is preliminary data.</text>
</comment>
<reference evidence="2 3" key="1">
    <citation type="submission" date="2016-06" db="EMBL/GenBank/DDBJ databases">
        <title>Draft genome of Moraxella nonliquefaciens CCUG 60284.</title>
        <authorList>
            <person name="Salva-Serra F."/>
            <person name="Engstrom-Jakobsson H."/>
            <person name="Thorell K."/>
            <person name="Gonzales-Siles L."/>
            <person name="Karlsson R."/>
            <person name="Boulund F."/>
            <person name="Engstrand L."/>
            <person name="Kristiansson E."/>
            <person name="Moore E."/>
        </authorList>
    </citation>
    <scope>NUCLEOTIDE SEQUENCE [LARGE SCALE GENOMIC DNA]</scope>
    <source>
        <strain evidence="2 3">CCUG 60284</strain>
    </source>
</reference>
<keyword evidence="1" id="KW-0732">Signal</keyword>
<dbReference type="Proteomes" id="UP000092671">
    <property type="component" value="Unassembled WGS sequence"/>
</dbReference>
<protein>
    <recommendedName>
        <fullName evidence="4">Lipoprotein</fullName>
    </recommendedName>
</protein>
<dbReference type="RefSeq" id="WP_066891782.1">
    <property type="nucleotide sequence ID" value="NZ_LZDN01000002.1"/>
</dbReference>
<evidence type="ECO:0000313" key="3">
    <source>
        <dbReference type="Proteomes" id="UP000092671"/>
    </source>
</evidence>
<feature type="signal peptide" evidence="1">
    <location>
        <begin position="1"/>
        <end position="22"/>
    </location>
</feature>
<name>A0A1B8PLK5_MORNO</name>
<sequence length="133" mass="13783">MKTTKKAHILLTAVAVALIGCATTNIVPQYVNPTNYQGHDCNLLQSEVARISQSAKATENQNTKLSATGIGIGLVGGRGGIYPSISVGAGLGGGTKQAKTNTLAKLYGEHDAMVVAARQKGCAFAQHIKIYGE</sequence>
<dbReference type="PROSITE" id="PS51257">
    <property type="entry name" value="PROKAR_LIPOPROTEIN"/>
    <property type="match status" value="1"/>
</dbReference>
<dbReference type="EMBL" id="LZDN01000002">
    <property type="protein sequence ID" value="OBX52024.1"/>
    <property type="molecule type" value="Genomic_DNA"/>
</dbReference>
<proteinExistence type="predicted"/>
<gene>
    <name evidence="2" type="ORF">A9Z60_05555</name>
</gene>
<organism evidence="2 3">
    <name type="scientific">Moraxella nonliquefaciens</name>
    <dbReference type="NCBI Taxonomy" id="478"/>
    <lineage>
        <taxon>Bacteria</taxon>
        <taxon>Pseudomonadati</taxon>
        <taxon>Pseudomonadota</taxon>
        <taxon>Gammaproteobacteria</taxon>
        <taxon>Moraxellales</taxon>
        <taxon>Moraxellaceae</taxon>
        <taxon>Moraxella</taxon>
    </lineage>
</organism>